<dbReference type="PANTHER" id="PTHR24321:SF8">
    <property type="entry name" value="ESTRADIOL 17-BETA-DEHYDROGENASE 8-RELATED"/>
    <property type="match status" value="1"/>
</dbReference>
<dbReference type="PROSITE" id="PS00061">
    <property type="entry name" value="ADH_SHORT"/>
    <property type="match status" value="1"/>
</dbReference>
<dbReference type="FunFam" id="3.40.50.720:FF:000084">
    <property type="entry name" value="Short-chain dehydrogenase reductase"/>
    <property type="match status" value="1"/>
</dbReference>
<dbReference type="AlphaFoldDB" id="A0AAP3E7L8"/>
<keyword evidence="2 3" id="KW-0560">Oxidoreductase</keyword>
<dbReference type="Pfam" id="PF13561">
    <property type="entry name" value="adh_short_C2"/>
    <property type="match status" value="1"/>
</dbReference>
<comment type="similarity">
    <text evidence="1">Belongs to the short-chain dehydrogenases/reductases (SDR) family.</text>
</comment>
<dbReference type="Gene3D" id="3.40.50.720">
    <property type="entry name" value="NAD(P)-binding Rossmann-like Domain"/>
    <property type="match status" value="1"/>
</dbReference>
<dbReference type="PRINTS" id="PR00080">
    <property type="entry name" value="SDRFAMILY"/>
</dbReference>
<dbReference type="EMBL" id="JAOPJZ010000013">
    <property type="protein sequence ID" value="MCU4753087.1"/>
    <property type="molecule type" value="Genomic_DNA"/>
</dbReference>
<dbReference type="InterPro" id="IPR002347">
    <property type="entry name" value="SDR_fam"/>
</dbReference>
<organism evidence="3 4">
    <name type="scientific">Natronosalvus hydrolyticus</name>
    <dbReference type="NCBI Taxonomy" id="2979988"/>
    <lineage>
        <taxon>Archaea</taxon>
        <taxon>Methanobacteriati</taxon>
        <taxon>Methanobacteriota</taxon>
        <taxon>Stenosarchaea group</taxon>
        <taxon>Halobacteria</taxon>
        <taxon>Halobacteriales</taxon>
        <taxon>Natrialbaceae</taxon>
        <taxon>Natronosalvus</taxon>
    </lineage>
</organism>
<dbReference type="CDD" id="cd05233">
    <property type="entry name" value="SDR_c"/>
    <property type="match status" value="1"/>
</dbReference>
<evidence type="ECO:0000256" key="1">
    <source>
        <dbReference type="ARBA" id="ARBA00006484"/>
    </source>
</evidence>
<dbReference type="SUPFAM" id="SSF51735">
    <property type="entry name" value="NAD(P)-binding Rossmann-fold domains"/>
    <property type="match status" value="1"/>
</dbReference>
<dbReference type="InterPro" id="IPR020904">
    <property type="entry name" value="Sc_DH/Rdtase_CS"/>
</dbReference>
<keyword evidence="4" id="KW-1185">Reference proteome</keyword>
<dbReference type="InterPro" id="IPR036291">
    <property type="entry name" value="NAD(P)-bd_dom_sf"/>
</dbReference>
<comment type="caution">
    <text evidence="3">The sequence shown here is derived from an EMBL/GenBank/DDBJ whole genome shotgun (WGS) entry which is preliminary data.</text>
</comment>
<dbReference type="PANTHER" id="PTHR24321">
    <property type="entry name" value="DEHYDROGENASES, SHORT CHAIN"/>
    <property type="match status" value="1"/>
</dbReference>
<dbReference type="RefSeq" id="WP_342809412.1">
    <property type="nucleotide sequence ID" value="NZ_JAOPJZ010000013.1"/>
</dbReference>
<evidence type="ECO:0000256" key="2">
    <source>
        <dbReference type="ARBA" id="ARBA00023002"/>
    </source>
</evidence>
<proteinExistence type="inferred from homology"/>
<accession>A0AAP3E7L8</accession>
<dbReference type="Proteomes" id="UP001321047">
    <property type="component" value="Unassembled WGS sequence"/>
</dbReference>
<sequence length="252" mass="26457">MPYEFEGKAAIVTGGASGIGRAAANRLASDGASVVVADIDRDGGESVVDGIESSGGEATFVETDVSSESSVKNLVDTTLETYGSLDMAFNNAGIEGDNEPTVDQTVDNWDRVVDVNMKGVWLCLKHEIRAMLEGEGGAIVNTSSISGQTGAGAAPYVATKHGILGLTRTAAVETAQDDIRVNAVCPGTIDTPLSQRFQEKTPEAFEQFVEMHPMGRLGEPEEIADAVAWLLSEEASFATGDMFQIDGGYMAL</sequence>
<evidence type="ECO:0000313" key="4">
    <source>
        <dbReference type="Proteomes" id="UP001321047"/>
    </source>
</evidence>
<evidence type="ECO:0000313" key="3">
    <source>
        <dbReference type="EMBL" id="MCU4753087.1"/>
    </source>
</evidence>
<dbReference type="GO" id="GO:0047936">
    <property type="term" value="F:glucose 1-dehydrogenase [NAD(P)+] activity"/>
    <property type="evidence" value="ECO:0007669"/>
    <property type="project" value="UniProtKB-EC"/>
</dbReference>
<dbReference type="PRINTS" id="PR00081">
    <property type="entry name" value="GDHRDH"/>
</dbReference>
<gene>
    <name evidence="3" type="ORF">OB919_14065</name>
</gene>
<dbReference type="EC" id="1.1.1.47" evidence="3"/>
<reference evidence="3 4" key="1">
    <citation type="submission" date="2022-09" db="EMBL/GenBank/DDBJ databases">
        <title>Enrichment on poylsaccharides allowed isolation of novel metabolic and taxonomic groups of Haloarchaea.</title>
        <authorList>
            <person name="Sorokin D.Y."/>
            <person name="Elcheninov A.G."/>
            <person name="Khizhniak T.V."/>
            <person name="Kolganova T.V."/>
            <person name="Kublanov I.V."/>
        </authorList>
    </citation>
    <scope>NUCLEOTIDE SEQUENCE [LARGE SCALE GENOMIC DNA]</scope>
    <source>
        <strain evidence="3 4">AArc-curdl1</strain>
    </source>
</reference>
<dbReference type="NCBIfam" id="NF005559">
    <property type="entry name" value="PRK07231.1"/>
    <property type="match status" value="1"/>
</dbReference>
<name>A0AAP3E7L8_9EURY</name>
<protein>
    <submittedName>
        <fullName evidence="3">Glucose 1-dehydrogenase</fullName>
        <ecNumber evidence="3">1.1.1.47</ecNumber>
    </submittedName>
</protein>